<gene>
    <name evidence="2" type="ORF">A2569_02050</name>
</gene>
<dbReference type="Proteomes" id="UP000177090">
    <property type="component" value="Unassembled WGS sequence"/>
</dbReference>
<dbReference type="EMBL" id="MHTL01000012">
    <property type="protein sequence ID" value="OHA60533.1"/>
    <property type="molecule type" value="Genomic_DNA"/>
</dbReference>
<dbReference type="SUPFAM" id="SSF81301">
    <property type="entry name" value="Nucleotidyltransferase"/>
    <property type="match status" value="1"/>
</dbReference>
<dbReference type="InterPro" id="IPR043519">
    <property type="entry name" value="NT_sf"/>
</dbReference>
<evidence type="ECO:0000313" key="2">
    <source>
        <dbReference type="EMBL" id="OHA60533.1"/>
    </source>
</evidence>
<dbReference type="CDD" id="cd05403">
    <property type="entry name" value="NT_KNTase_like"/>
    <property type="match status" value="1"/>
</dbReference>
<feature type="domain" description="Polymerase beta nucleotidyltransferase" evidence="1">
    <location>
        <begin position="21"/>
        <end position="98"/>
    </location>
</feature>
<evidence type="ECO:0000313" key="3">
    <source>
        <dbReference type="Proteomes" id="UP000177090"/>
    </source>
</evidence>
<dbReference type="AlphaFoldDB" id="A0A1G2QJF3"/>
<accession>A0A1G2QJF3</accession>
<dbReference type="Pfam" id="PF18765">
    <property type="entry name" value="Polbeta"/>
    <property type="match status" value="1"/>
</dbReference>
<name>A0A1G2QJF3_9BACT</name>
<dbReference type="NCBIfam" id="NF047752">
    <property type="entry name" value="MntA_antitoxin"/>
    <property type="match status" value="1"/>
</dbReference>
<protein>
    <recommendedName>
        <fullName evidence="1">Polymerase beta nucleotidyltransferase domain-containing protein</fullName>
    </recommendedName>
</protein>
<reference evidence="2 3" key="1">
    <citation type="journal article" date="2016" name="Nat. Commun.">
        <title>Thousands of microbial genomes shed light on interconnected biogeochemical processes in an aquifer system.</title>
        <authorList>
            <person name="Anantharaman K."/>
            <person name="Brown C.T."/>
            <person name="Hug L.A."/>
            <person name="Sharon I."/>
            <person name="Castelle C.J."/>
            <person name="Probst A.J."/>
            <person name="Thomas B.C."/>
            <person name="Singh A."/>
            <person name="Wilkins M.J."/>
            <person name="Karaoz U."/>
            <person name="Brodie E.L."/>
            <person name="Williams K.H."/>
            <person name="Hubbard S.S."/>
            <person name="Banfield J.F."/>
        </authorList>
    </citation>
    <scope>NUCLEOTIDE SEQUENCE [LARGE SCALE GENOMIC DNA]</scope>
</reference>
<dbReference type="InterPro" id="IPR041633">
    <property type="entry name" value="Polbeta"/>
</dbReference>
<comment type="caution">
    <text evidence="2">The sequence shown here is derived from an EMBL/GenBank/DDBJ whole genome shotgun (WGS) entry which is preliminary data.</text>
</comment>
<dbReference type="PANTHER" id="PTHR43852:SF2">
    <property type="entry name" value="PROTEIN ADENYLYLTRANSFERASE MNTA"/>
    <property type="match status" value="1"/>
</dbReference>
<evidence type="ECO:0000259" key="1">
    <source>
        <dbReference type="Pfam" id="PF18765"/>
    </source>
</evidence>
<dbReference type="Gene3D" id="3.30.460.10">
    <property type="entry name" value="Beta Polymerase, domain 2"/>
    <property type="match status" value="1"/>
</dbReference>
<sequence>MISVPLLSQEFAELASERGLVLGVLFGSQATGKTHAQSDIDIGFIAERRLGLREIAELQEELMTKTGYGNIELVDLKNAPPLLLKKVAEEGVLLYEQEVDLFNRFKVYSIKLYMEARPLYKLQGASIQSFIKRHA</sequence>
<dbReference type="PANTHER" id="PTHR43852">
    <property type="entry name" value="NUCLEOTIDYLTRANSFERASE"/>
    <property type="match status" value="1"/>
</dbReference>
<dbReference type="STRING" id="1802440.A2569_02050"/>
<organism evidence="2 3">
    <name type="scientific">Candidatus Vogelbacteria bacterium RIFOXYD1_FULL_51_18</name>
    <dbReference type="NCBI Taxonomy" id="1802440"/>
    <lineage>
        <taxon>Bacteria</taxon>
        <taxon>Candidatus Vogeliibacteriota</taxon>
    </lineage>
</organism>
<dbReference type="InterPro" id="IPR052930">
    <property type="entry name" value="TA_antitoxin_MntA"/>
</dbReference>
<proteinExistence type="predicted"/>